<dbReference type="Gramene" id="OMO59495">
    <property type="protein sequence ID" value="OMO59495"/>
    <property type="gene ID" value="CCACVL1_24786"/>
</dbReference>
<evidence type="ECO:0008006" key="3">
    <source>
        <dbReference type="Google" id="ProtNLM"/>
    </source>
</evidence>
<evidence type="ECO:0000313" key="1">
    <source>
        <dbReference type="EMBL" id="OMO59495.1"/>
    </source>
</evidence>
<dbReference type="AlphaFoldDB" id="A0A1R3GN06"/>
<proteinExistence type="predicted"/>
<gene>
    <name evidence="1" type="ORF">CCACVL1_24786</name>
</gene>
<protein>
    <recommendedName>
        <fullName evidence="3">Pentatricopeptide repeat-containing protein</fullName>
    </recommendedName>
</protein>
<reference evidence="1 2" key="1">
    <citation type="submission" date="2013-09" db="EMBL/GenBank/DDBJ databases">
        <title>Corchorus capsularis genome sequencing.</title>
        <authorList>
            <person name="Alam M."/>
            <person name="Haque M.S."/>
            <person name="Islam M.S."/>
            <person name="Emdad E.M."/>
            <person name="Islam M.M."/>
            <person name="Ahmed B."/>
            <person name="Halim A."/>
            <person name="Hossen Q.M.M."/>
            <person name="Hossain M.Z."/>
            <person name="Ahmed R."/>
            <person name="Khan M.M."/>
            <person name="Islam R."/>
            <person name="Rashid M.M."/>
            <person name="Khan S.A."/>
            <person name="Rahman M.S."/>
            <person name="Alam M."/>
        </authorList>
    </citation>
    <scope>NUCLEOTIDE SEQUENCE [LARGE SCALE GENOMIC DNA]</scope>
    <source>
        <strain evidence="2">cv. CVL-1</strain>
        <tissue evidence="1">Whole seedling</tissue>
    </source>
</reference>
<keyword evidence="2" id="KW-1185">Reference proteome</keyword>
<dbReference type="Proteomes" id="UP000188268">
    <property type="component" value="Unassembled WGS sequence"/>
</dbReference>
<comment type="caution">
    <text evidence="1">The sequence shown here is derived from an EMBL/GenBank/DDBJ whole genome shotgun (WGS) entry which is preliminary data.</text>
</comment>
<sequence>MARILEDMIADVKIVQLLDIIIIEGLGRMGRIDDAVEIFDHMKDKDEKIWL</sequence>
<name>A0A1R3GN06_COCAP</name>
<dbReference type="NCBIfam" id="TIGR00756">
    <property type="entry name" value="PPR"/>
    <property type="match status" value="1"/>
</dbReference>
<evidence type="ECO:0000313" key="2">
    <source>
        <dbReference type="Proteomes" id="UP000188268"/>
    </source>
</evidence>
<dbReference type="Pfam" id="PF12854">
    <property type="entry name" value="PPR_1"/>
    <property type="match status" value="1"/>
</dbReference>
<dbReference type="InterPro" id="IPR002885">
    <property type="entry name" value="PPR_rpt"/>
</dbReference>
<dbReference type="EMBL" id="AWWV01013916">
    <property type="protein sequence ID" value="OMO59495.1"/>
    <property type="molecule type" value="Genomic_DNA"/>
</dbReference>
<accession>A0A1R3GN06</accession>
<organism evidence="1 2">
    <name type="scientific">Corchorus capsularis</name>
    <name type="common">Jute</name>
    <dbReference type="NCBI Taxonomy" id="210143"/>
    <lineage>
        <taxon>Eukaryota</taxon>
        <taxon>Viridiplantae</taxon>
        <taxon>Streptophyta</taxon>
        <taxon>Embryophyta</taxon>
        <taxon>Tracheophyta</taxon>
        <taxon>Spermatophyta</taxon>
        <taxon>Magnoliopsida</taxon>
        <taxon>eudicotyledons</taxon>
        <taxon>Gunneridae</taxon>
        <taxon>Pentapetalae</taxon>
        <taxon>rosids</taxon>
        <taxon>malvids</taxon>
        <taxon>Malvales</taxon>
        <taxon>Malvaceae</taxon>
        <taxon>Grewioideae</taxon>
        <taxon>Apeibeae</taxon>
        <taxon>Corchorus</taxon>
    </lineage>
</organism>